<dbReference type="EMBL" id="JXRA01000019">
    <property type="protein sequence ID" value="KIO78212.1"/>
    <property type="molecule type" value="Genomic_DNA"/>
</dbReference>
<keyword evidence="5" id="KW-1185">Reference proteome</keyword>
<dbReference type="SMART" id="SM00448">
    <property type="entry name" value="REC"/>
    <property type="match status" value="1"/>
</dbReference>
<dbReference type="Gene3D" id="2.40.50.1020">
    <property type="entry name" value="LytTr DNA-binding domain"/>
    <property type="match status" value="1"/>
</dbReference>
<dbReference type="PANTHER" id="PTHR37299:SF1">
    <property type="entry name" value="STAGE 0 SPORULATION PROTEIN A HOMOLOG"/>
    <property type="match status" value="1"/>
</dbReference>
<dbReference type="InterPro" id="IPR046947">
    <property type="entry name" value="LytR-like"/>
</dbReference>
<dbReference type="InterPro" id="IPR001789">
    <property type="entry name" value="Sig_transdc_resp-reg_receiver"/>
</dbReference>
<dbReference type="Pfam" id="PF04397">
    <property type="entry name" value="LytTR"/>
    <property type="match status" value="1"/>
</dbReference>
<feature type="domain" description="HTH LytTR-type" evidence="3">
    <location>
        <begin position="142"/>
        <end position="250"/>
    </location>
</feature>
<sequence length="250" mass="28739">MTVLIIEDEELAAATLQNMLVHINPDIQVHAVVGTVEAAVLWLQQHKADILFMDIHLGDGESFQIFQQVEVNSPVIFTTAYDQYTLKAFKNQGIDYLLKPFDEEDVRLALNKLSNIQNTGAVSTPQLVQKVEQVLGKTRNRFMVKLGKLIKTVSADQVAYFMADDKYLFLVTNDQQNYIIEETIGSLEPKLNPESFFRINRKFIIHINAIKEMYRLSRNRVRINLSPKPENIEVVVSEERAEAFKQWLDQ</sequence>
<dbReference type="STRING" id="1503925.TH53_05010"/>
<reference evidence="4 5" key="1">
    <citation type="submission" date="2015-01" db="EMBL/GenBank/DDBJ databases">
        <title>Draft genome sequence of Pedobacter sp. NL19 isolated from sludge of an effluent treatment pond in an abandoned uranium mine.</title>
        <authorList>
            <person name="Santos T."/>
            <person name="Caetano T."/>
            <person name="Covas C."/>
            <person name="Cruz A."/>
            <person name="Mendo S."/>
        </authorList>
    </citation>
    <scope>NUCLEOTIDE SEQUENCE [LARGE SCALE GENOMIC DNA]</scope>
    <source>
        <strain evidence="4 5">NL19</strain>
    </source>
</reference>
<dbReference type="PROSITE" id="PS50930">
    <property type="entry name" value="HTH_LYTTR"/>
    <property type="match status" value="1"/>
</dbReference>
<dbReference type="AlphaFoldDB" id="A0A0D0GLU1"/>
<dbReference type="RefSeq" id="WP_041879024.1">
    <property type="nucleotide sequence ID" value="NZ_CP157278.1"/>
</dbReference>
<evidence type="ECO:0000313" key="5">
    <source>
        <dbReference type="Proteomes" id="UP000032049"/>
    </source>
</evidence>
<dbReference type="SUPFAM" id="SSF52172">
    <property type="entry name" value="CheY-like"/>
    <property type="match status" value="1"/>
</dbReference>
<proteinExistence type="predicted"/>
<dbReference type="PROSITE" id="PS50110">
    <property type="entry name" value="RESPONSE_REGULATORY"/>
    <property type="match status" value="1"/>
</dbReference>
<keyword evidence="1" id="KW-0597">Phosphoprotein</keyword>
<gene>
    <name evidence="4" type="ORF">TH53_05010</name>
</gene>
<dbReference type="OrthoDB" id="9787344at2"/>
<evidence type="ECO:0000259" key="3">
    <source>
        <dbReference type="PROSITE" id="PS50930"/>
    </source>
</evidence>
<feature type="modified residue" description="4-aspartylphosphate" evidence="1">
    <location>
        <position position="54"/>
    </location>
</feature>
<dbReference type="GO" id="GO:0003677">
    <property type="term" value="F:DNA binding"/>
    <property type="evidence" value="ECO:0007669"/>
    <property type="project" value="InterPro"/>
</dbReference>
<dbReference type="InterPro" id="IPR011006">
    <property type="entry name" value="CheY-like_superfamily"/>
</dbReference>
<protein>
    <submittedName>
        <fullName evidence="4">Transcriptional regulator</fullName>
    </submittedName>
</protein>
<dbReference type="Pfam" id="PF00072">
    <property type="entry name" value="Response_reg"/>
    <property type="match status" value="1"/>
</dbReference>
<evidence type="ECO:0000256" key="1">
    <source>
        <dbReference type="PROSITE-ProRule" id="PRU00169"/>
    </source>
</evidence>
<dbReference type="Proteomes" id="UP000032049">
    <property type="component" value="Unassembled WGS sequence"/>
</dbReference>
<evidence type="ECO:0000259" key="2">
    <source>
        <dbReference type="PROSITE" id="PS50110"/>
    </source>
</evidence>
<organism evidence="4 5">
    <name type="scientific">Pedobacter lusitanus</name>
    <dbReference type="NCBI Taxonomy" id="1503925"/>
    <lineage>
        <taxon>Bacteria</taxon>
        <taxon>Pseudomonadati</taxon>
        <taxon>Bacteroidota</taxon>
        <taxon>Sphingobacteriia</taxon>
        <taxon>Sphingobacteriales</taxon>
        <taxon>Sphingobacteriaceae</taxon>
        <taxon>Pedobacter</taxon>
    </lineage>
</organism>
<dbReference type="PANTHER" id="PTHR37299">
    <property type="entry name" value="TRANSCRIPTIONAL REGULATOR-RELATED"/>
    <property type="match status" value="1"/>
</dbReference>
<feature type="domain" description="Response regulatory" evidence="2">
    <location>
        <begin position="2"/>
        <end position="114"/>
    </location>
</feature>
<dbReference type="SMART" id="SM00850">
    <property type="entry name" value="LytTR"/>
    <property type="match status" value="1"/>
</dbReference>
<comment type="caution">
    <text evidence="4">The sequence shown here is derived from an EMBL/GenBank/DDBJ whole genome shotgun (WGS) entry which is preliminary data.</text>
</comment>
<dbReference type="InterPro" id="IPR007492">
    <property type="entry name" value="LytTR_DNA-bd_dom"/>
</dbReference>
<accession>A0A0D0GLU1</accession>
<dbReference type="Gene3D" id="3.40.50.2300">
    <property type="match status" value="1"/>
</dbReference>
<name>A0A0D0GLU1_9SPHI</name>
<dbReference type="GO" id="GO:0000156">
    <property type="term" value="F:phosphorelay response regulator activity"/>
    <property type="evidence" value="ECO:0007669"/>
    <property type="project" value="InterPro"/>
</dbReference>
<evidence type="ECO:0000313" key="4">
    <source>
        <dbReference type="EMBL" id="KIO78212.1"/>
    </source>
</evidence>